<dbReference type="EMBL" id="KN824288">
    <property type="protein sequence ID" value="KIM29484.1"/>
    <property type="molecule type" value="Genomic_DNA"/>
</dbReference>
<dbReference type="OrthoDB" id="5598268at2759"/>
<evidence type="ECO:0000313" key="8">
    <source>
        <dbReference type="EMBL" id="KIM29484.1"/>
    </source>
</evidence>
<evidence type="ECO:0000259" key="6">
    <source>
        <dbReference type="Pfam" id="PF09734"/>
    </source>
</evidence>
<comment type="subcellular location">
    <subcellularLocation>
        <location evidence="1">Nucleus</location>
    </subcellularLocation>
</comment>
<dbReference type="HOGENOM" id="CLU_016809_1_1_1"/>
<keyword evidence="9" id="KW-1185">Reference proteome</keyword>
<dbReference type="Proteomes" id="UP000054097">
    <property type="component" value="Unassembled WGS sequence"/>
</dbReference>
<evidence type="ECO:0000256" key="5">
    <source>
        <dbReference type="SAM" id="MobiDB-lite"/>
    </source>
</evidence>
<dbReference type="GO" id="GO:0001002">
    <property type="term" value="F:RNA polymerase III type 1 promoter sequence-specific DNA binding"/>
    <property type="evidence" value="ECO:0007669"/>
    <property type="project" value="TreeGrafter"/>
</dbReference>
<feature type="region of interest" description="Disordered" evidence="5">
    <location>
        <begin position="461"/>
        <end position="482"/>
    </location>
</feature>
<keyword evidence="3" id="KW-0804">Transcription</keyword>
<dbReference type="PANTHER" id="PTHR13230:SF5">
    <property type="entry name" value="GENERAL TRANSCRIPTION FACTOR 3C POLYPEPTIDE 5"/>
    <property type="match status" value="1"/>
</dbReference>
<keyword evidence="2" id="KW-0238">DNA-binding</keyword>
<dbReference type="GO" id="GO:0001003">
    <property type="term" value="F:RNA polymerase III type 2 promoter sequence-specific DNA binding"/>
    <property type="evidence" value="ECO:0007669"/>
    <property type="project" value="TreeGrafter"/>
</dbReference>
<evidence type="ECO:0000259" key="7">
    <source>
        <dbReference type="Pfam" id="PF17682"/>
    </source>
</evidence>
<feature type="compositionally biased region" description="Polar residues" evidence="5">
    <location>
        <begin position="351"/>
        <end position="362"/>
    </location>
</feature>
<evidence type="ECO:0000256" key="2">
    <source>
        <dbReference type="ARBA" id="ARBA00023125"/>
    </source>
</evidence>
<gene>
    <name evidence="8" type="ORF">M408DRAFT_328739</name>
</gene>
<evidence type="ECO:0008006" key="10">
    <source>
        <dbReference type="Google" id="ProtNLM"/>
    </source>
</evidence>
<dbReference type="AlphaFoldDB" id="A0A0C3BBJ2"/>
<keyword evidence="4" id="KW-0539">Nucleus</keyword>
<dbReference type="GO" id="GO:0000127">
    <property type="term" value="C:transcription factor TFIIIC complex"/>
    <property type="evidence" value="ECO:0007669"/>
    <property type="project" value="InterPro"/>
</dbReference>
<dbReference type="Gene3D" id="3.30.200.160">
    <property type="entry name" value="TFIIIC, subcomplex tauA, subunit Sfc1, barrel domain"/>
    <property type="match status" value="1"/>
</dbReference>
<dbReference type="InterPro" id="IPR019136">
    <property type="entry name" value="TF_IIIC_su-5_HTH"/>
</dbReference>
<dbReference type="Pfam" id="PF17682">
    <property type="entry name" value="Tau95_N"/>
    <property type="match status" value="1"/>
</dbReference>
<dbReference type="GO" id="GO:0006384">
    <property type="term" value="P:transcription initiation at RNA polymerase III promoter"/>
    <property type="evidence" value="ECO:0007669"/>
    <property type="project" value="InterPro"/>
</dbReference>
<dbReference type="InterPro" id="IPR041499">
    <property type="entry name" value="Tfc1/Sfc1_N"/>
</dbReference>
<evidence type="ECO:0000256" key="4">
    <source>
        <dbReference type="ARBA" id="ARBA00023242"/>
    </source>
</evidence>
<organism evidence="8 9">
    <name type="scientific">Serendipita vermifera MAFF 305830</name>
    <dbReference type="NCBI Taxonomy" id="933852"/>
    <lineage>
        <taxon>Eukaryota</taxon>
        <taxon>Fungi</taxon>
        <taxon>Dikarya</taxon>
        <taxon>Basidiomycota</taxon>
        <taxon>Agaricomycotina</taxon>
        <taxon>Agaricomycetes</taxon>
        <taxon>Sebacinales</taxon>
        <taxon>Serendipitaceae</taxon>
        <taxon>Serendipita</taxon>
    </lineage>
</organism>
<dbReference type="PANTHER" id="PTHR13230">
    <property type="entry name" value="GENERAL TRANSCRIPTION FACTOR IIIC, POLYPEPTIDE 5"/>
    <property type="match status" value="1"/>
</dbReference>
<dbReference type="InterPro" id="IPR042536">
    <property type="entry name" value="TFIIIC_tauA_Sfc1"/>
</dbReference>
<reference evidence="9" key="2">
    <citation type="submission" date="2015-01" db="EMBL/GenBank/DDBJ databases">
        <title>Evolutionary Origins and Diversification of the Mycorrhizal Mutualists.</title>
        <authorList>
            <consortium name="DOE Joint Genome Institute"/>
            <consortium name="Mycorrhizal Genomics Consortium"/>
            <person name="Kohler A."/>
            <person name="Kuo A."/>
            <person name="Nagy L.G."/>
            <person name="Floudas D."/>
            <person name="Copeland A."/>
            <person name="Barry K.W."/>
            <person name="Cichocki N."/>
            <person name="Veneault-Fourrey C."/>
            <person name="LaButti K."/>
            <person name="Lindquist E.A."/>
            <person name="Lipzen A."/>
            <person name="Lundell T."/>
            <person name="Morin E."/>
            <person name="Murat C."/>
            <person name="Riley R."/>
            <person name="Ohm R."/>
            <person name="Sun H."/>
            <person name="Tunlid A."/>
            <person name="Henrissat B."/>
            <person name="Grigoriev I.V."/>
            <person name="Hibbett D.S."/>
            <person name="Martin F."/>
        </authorList>
    </citation>
    <scope>NUCLEOTIDE SEQUENCE [LARGE SCALE GENOMIC DNA]</scope>
    <source>
        <strain evidence="9">MAFF 305830</strain>
    </source>
</reference>
<proteinExistence type="predicted"/>
<dbReference type="InterPro" id="IPR040454">
    <property type="entry name" value="TF_IIIC_Tfc1/Sfc1"/>
</dbReference>
<accession>A0A0C3BBJ2</accession>
<sequence length="507" mass="57573">MAEPLTPLAKSIPLEHKYFYSLEYPGYVASTSFAKAVDRLGGPQILADTFRRGLKVDLKLKDNDPYAHPPNGQVVPTYNLVLKVVKRKRKRQANEGETSSGTETQGQFTAQVVGISQKTLRFRTPIDFQYQPPKDDPIVELRDAMMRLDANYILSYRLPVEMEDFTLSPEEQQERGLASSSNARIFPPPLFSRYDMPVNYNFKPNPSSVQQTVIDKVTGEKSTRLVNTSKHVNGHPISIKWSEPTPTSLGKEREALRPLVNQGLLQRVEEKLRERPIWTRLGMFNQLDSHDVRALHNSKLVWALCSYVFHDGPWRDTVIRMGYDPRQEPEAIMYQIIALRNAKKPTLRPSVLQSGAPQGESQRNLDSHTFDGKSPRTAGTFQLCDITDPLIKGFIDDPDHRTDTCNIQDGWLDHVTSERIKGLMKFKHQRLCDTGIAPTDEDCATLLAPDDQLTAVNKKLPTTSRSDRRKAKVKSNMPEEEAAARRLELAVSRLEMEEEGEYMDVDE</sequence>
<protein>
    <recommendedName>
        <fullName evidence="10">Transcription factor IIIC subunit 5 HTH domain-containing protein</fullName>
    </recommendedName>
</protein>
<evidence type="ECO:0000256" key="3">
    <source>
        <dbReference type="ARBA" id="ARBA00023163"/>
    </source>
</evidence>
<evidence type="ECO:0000256" key="1">
    <source>
        <dbReference type="ARBA" id="ARBA00004123"/>
    </source>
</evidence>
<dbReference type="Pfam" id="PF09734">
    <property type="entry name" value="Tau95"/>
    <property type="match status" value="1"/>
</dbReference>
<evidence type="ECO:0000313" key="9">
    <source>
        <dbReference type="Proteomes" id="UP000054097"/>
    </source>
</evidence>
<feature type="compositionally biased region" description="Basic and acidic residues" evidence="5">
    <location>
        <begin position="363"/>
        <end position="374"/>
    </location>
</feature>
<reference evidence="8 9" key="1">
    <citation type="submission" date="2014-04" db="EMBL/GenBank/DDBJ databases">
        <authorList>
            <consortium name="DOE Joint Genome Institute"/>
            <person name="Kuo A."/>
            <person name="Zuccaro A."/>
            <person name="Kohler A."/>
            <person name="Nagy L.G."/>
            <person name="Floudas D."/>
            <person name="Copeland A."/>
            <person name="Barry K.W."/>
            <person name="Cichocki N."/>
            <person name="Veneault-Fourrey C."/>
            <person name="LaButti K."/>
            <person name="Lindquist E.A."/>
            <person name="Lipzen A."/>
            <person name="Lundell T."/>
            <person name="Morin E."/>
            <person name="Murat C."/>
            <person name="Sun H."/>
            <person name="Tunlid A."/>
            <person name="Henrissat B."/>
            <person name="Grigoriev I.V."/>
            <person name="Hibbett D.S."/>
            <person name="Martin F."/>
            <person name="Nordberg H.P."/>
            <person name="Cantor M.N."/>
            <person name="Hua S.X."/>
        </authorList>
    </citation>
    <scope>NUCLEOTIDE SEQUENCE [LARGE SCALE GENOMIC DNA]</scope>
    <source>
        <strain evidence="8 9">MAFF 305830</strain>
    </source>
</reference>
<feature type="region of interest" description="Disordered" evidence="5">
    <location>
        <begin position="347"/>
        <end position="374"/>
    </location>
</feature>
<name>A0A0C3BBJ2_SERVB</name>
<dbReference type="STRING" id="933852.A0A0C3BBJ2"/>
<dbReference type="GO" id="GO:0005634">
    <property type="term" value="C:nucleus"/>
    <property type="evidence" value="ECO:0007669"/>
    <property type="project" value="UniProtKB-SubCell"/>
</dbReference>
<feature type="domain" description="Transcription factor IIIC subunit 5 HTH" evidence="6">
    <location>
        <begin position="185"/>
        <end position="340"/>
    </location>
</feature>
<feature type="domain" description="Transcription factor IIIC subunit Tfc1/Sfc1 triple barrel" evidence="7">
    <location>
        <begin position="21"/>
        <end position="131"/>
    </location>
</feature>